<dbReference type="EMBL" id="JAHLFW010000080">
    <property type="protein sequence ID" value="MBU3838584.1"/>
    <property type="molecule type" value="Genomic_DNA"/>
</dbReference>
<evidence type="ECO:0000256" key="2">
    <source>
        <dbReference type="ARBA" id="ARBA00023125"/>
    </source>
</evidence>
<reference evidence="5" key="2">
    <citation type="submission" date="2021-04" db="EMBL/GenBank/DDBJ databases">
        <authorList>
            <person name="Gilroy R."/>
        </authorList>
    </citation>
    <scope>NUCLEOTIDE SEQUENCE</scope>
    <source>
        <strain evidence="5">G4-2901</strain>
    </source>
</reference>
<dbReference type="InterPro" id="IPR018060">
    <property type="entry name" value="HTH_AraC"/>
</dbReference>
<dbReference type="Proteomes" id="UP000783796">
    <property type="component" value="Unassembled WGS sequence"/>
</dbReference>
<evidence type="ECO:0000259" key="4">
    <source>
        <dbReference type="PROSITE" id="PS01124"/>
    </source>
</evidence>
<evidence type="ECO:0000256" key="1">
    <source>
        <dbReference type="ARBA" id="ARBA00023015"/>
    </source>
</evidence>
<dbReference type="AlphaFoldDB" id="A0A948TCV0"/>
<evidence type="ECO:0000313" key="5">
    <source>
        <dbReference type="EMBL" id="MBU3838584.1"/>
    </source>
</evidence>
<accession>A0A948TCV0</accession>
<keyword evidence="2" id="KW-0238">DNA-binding</keyword>
<dbReference type="SMART" id="SM00342">
    <property type="entry name" value="HTH_ARAC"/>
    <property type="match status" value="1"/>
</dbReference>
<dbReference type="PANTHER" id="PTHR43280:SF32">
    <property type="entry name" value="TRANSCRIPTIONAL REGULATORY PROTEIN"/>
    <property type="match status" value="1"/>
</dbReference>
<dbReference type="SUPFAM" id="SSF46689">
    <property type="entry name" value="Homeodomain-like"/>
    <property type="match status" value="1"/>
</dbReference>
<dbReference type="Gene3D" id="1.10.10.60">
    <property type="entry name" value="Homeodomain-like"/>
    <property type="match status" value="2"/>
</dbReference>
<dbReference type="PROSITE" id="PS01124">
    <property type="entry name" value="HTH_ARAC_FAMILY_2"/>
    <property type="match status" value="1"/>
</dbReference>
<keyword evidence="1" id="KW-0805">Transcription regulation</keyword>
<evidence type="ECO:0000256" key="3">
    <source>
        <dbReference type="ARBA" id="ARBA00023163"/>
    </source>
</evidence>
<gene>
    <name evidence="5" type="ORF">H9777_09820</name>
</gene>
<keyword evidence="3" id="KW-0804">Transcription</keyword>
<dbReference type="PANTHER" id="PTHR43280">
    <property type="entry name" value="ARAC-FAMILY TRANSCRIPTIONAL REGULATOR"/>
    <property type="match status" value="1"/>
</dbReference>
<comment type="caution">
    <text evidence="5">The sequence shown here is derived from an EMBL/GenBank/DDBJ whole genome shotgun (WGS) entry which is preliminary data.</text>
</comment>
<feature type="domain" description="HTH araC/xylS-type" evidence="4">
    <location>
        <begin position="197"/>
        <end position="298"/>
    </location>
</feature>
<dbReference type="GO" id="GO:0043565">
    <property type="term" value="F:sequence-specific DNA binding"/>
    <property type="evidence" value="ECO:0007669"/>
    <property type="project" value="InterPro"/>
</dbReference>
<dbReference type="GO" id="GO:0003700">
    <property type="term" value="F:DNA-binding transcription factor activity"/>
    <property type="evidence" value="ECO:0007669"/>
    <property type="project" value="InterPro"/>
</dbReference>
<name>A0A948TCV0_9BACT</name>
<evidence type="ECO:0000313" key="6">
    <source>
        <dbReference type="Proteomes" id="UP000783796"/>
    </source>
</evidence>
<dbReference type="Pfam" id="PF12833">
    <property type="entry name" value="HTH_18"/>
    <property type="match status" value="1"/>
</dbReference>
<reference evidence="5" key="1">
    <citation type="journal article" date="2021" name="PeerJ">
        <title>Extensive microbial diversity within the chicken gut microbiome revealed by metagenomics and culture.</title>
        <authorList>
            <person name="Gilroy R."/>
            <person name="Ravi A."/>
            <person name="Getino M."/>
            <person name="Pursley I."/>
            <person name="Horton D.L."/>
            <person name="Alikhan N.F."/>
            <person name="Baker D."/>
            <person name="Gharbi K."/>
            <person name="Hall N."/>
            <person name="Watson M."/>
            <person name="Adriaenssens E.M."/>
            <person name="Foster-Nyarko E."/>
            <person name="Jarju S."/>
            <person name="Secka A."/>
            <person name="Antonio M."/>
            <person name="Oren A."/>
            <person name="Chaudhuri R.R."/>
            <person name="La Ragione R."/>
            <person name="Hildebrand F."/>
            <person name="Pallen M.J."/>
        </authorList>
    </citation>
    <scope>NUCLEOTIDE SEQUENCE</scope>
    <source>
        <strain evidence="5">G4-2901</strain>
    </source>
</reference>
<proteinExistence type="predicted"/>
<dbReference type="InterPro" id="IPR009057">
    <property type="entry name" value="Homeodomain-like_sf"/>
</dbReference>
<sequence>MKQEVIKLEEVNKFNDIFGLEAMHPMVSVIDLSKSAHWPETLTINYGVYAVYLKKTKCGDLTYGMQEYDYDEGTIVCFAPGQVVTSHIPPDTRPQGYGILFHPDFIHGTTLGKDIKKYSFFAYDSKEALHLSEEEKRIIMECFGNIERELRIRQDKHSRRIITANIGLMLDYCLRFYDRQFQTREVSNKNVIVQFERLLDDYFDSKAPAENGLPTVRYFAEKVFLSPNYFGDMISRQTGKTASEYIHGKVVDKAKEKLLSTQMTMTEIAYELGFQYPQHLSRMFKKEVGCTPNEYRTQRL</sequence>
<protein>
    <submittedName>
        <fullName evidence="5">Helix-turn-helix domain-containing protein</fullName>
    </submittedName>
</protein>
<organism evidence="5 6">
    <name type="scientific">Candidatus Phocaeicola faecigallinarum</name>
    <dbReference type="NCBI Taxonomy" id="2838732"/>
    <lineage>
        <taxon>Bacteria</taxon>
        <taxon>Pseudomonadati</taxon>
        <taxon>Bacteroidota</taxon>
        <taxon>Bacteroidia</taxon>
        <taxon>Bacteroidales</taxon>
        <taxon>Bacteroidaceae</taxon>
        <taxon>Phocaeicola</taxon>
    </lineage>
</organism>